<sequence>MNYFEAIKNRRSIHALEDVAVVSDEQVVEIVETALTHVPTAFNGQETRAVVVFGDEHKELWNRIEETAREKNGNGDFSRTEARINGFRNGHGTVLYFQDTAITKGLQEKFPQLHQELDEWAQQNQGMLQYAIWTGLEVVGYAASLQHMKAELKDEWNIPTSWKLIAQMPFGKQAQELNNKEIVPVQEKLIVIK</sequence>
<dbReference type="Proteomes" id="UP000287910">
    <property type="component" value="Unassembled WGS sequence"/>
</dbReference>
<dbReference type="CDD" id="cd02140">
    <property type="entry name" value="Frm2-like"/>
    <property type="match status" value="1"/>
</dbReference>
<dbReference type="Pfam" id="PF00881">
    <property type="entry name" value="Nitroreductase"/>
    <property type="match status" value="1"/>
</dbReference>
<keyword evidence="3" id="KW-0560">Oxidoreductase</keyword>
<comment type="caution">
    <text evidence="5">The sequence shown here is derived from an EMBL/GenBank/DDBJ whole genome shotgun (WGS) entry which is preliminary data.</text>
</comment>
<dbReference type="AlphaFoldDB" id="A0A3S0RV16"/>
<accession>A0A3S0RV16</accession>
<evidence type="ECO:0000259" key="4">
    <source>
        <dbReference type="Pfam" id="PF00881"/>
    </source>
</evidence>
<dbReference type="InterPro" id="IPR000415">
    <property type="entry name" value="Nitroreductase-like"/>
</dbReference>
<dbReference type="GO" id="GO:0016491">
    <property type="term" value="F:oxidoreductase activity"/>
    <property type="evidence" value="ECO:0007669"/>
    <property type="project" value="UniProtKB-KW"/>
</dbReference>
<evidence type="ECO:0000256" key="3">
    <source>
        <dbReference type="ARBA" id="ARBA00023002"/>
    </source>
</evidence>
<dbReference type="InterPro" id="IPR029479">
    <property type="entry name" value="Nitroreductase"/>
</dbReference>
<keyword evidence="6" id="KW-1185">Reference proteome</keyword>
<reference evidence="5 6" key="1">
    <citation type="submission" date="2018-12" db="EMBL/GenBank/DDBJ databases">
        <title>Lysinibacillus antri sp. nov., isolated from a cave soil.</title>
        <authorList>
            <person name="Narsing Rao M.P."/>
            <person name="Zhang H."/>
            <person name="Dong Z.-Y."/>
            <person name="Niu X.-K."/>
            <person name="Zhang K."/>
            <person name="Fang B.-Z."/>
            <person name="Kang Y.-Q."/>
            <person name="Xiao M."/>
            <person name="Li W.-J."/>
        </authorList>
    </citation>
    <scope>NUCLEOTIDE SEQUENCE [LARGE SCALE GENOMIC DNA]</scope>
    <source>
        <strain evidence="5 6">SYSU K30002</strain>
    </source>
</reference>
<feature type="domain" description="Nitroreductase" evidence="4">
    <location>
        <begin position="7"/>
        <end position="172"/>
    </location>
</feature>
<organism evidence="5 6">
    <name type="scientific">Lysinibacillus antri</name>
    <dbReference type="NCBI Taxonomy" id="2498145"/>
    <lineage>
        <taxon>Bacteria</taxon>
        <taxon>Bacillati</taxon>
        <taxon>Bacillota</taxon>
        <taxon>Bacilli</taxon>
        <taxon>Bacillales</taxon>
        <taxon>Bacillaceae</taxon>
        <taxon>Lysinibacillus</taxon>
    </lineage>
</organism>
<protein>
    <submittedName>
        <fullName evidence="5">Nitroreductase family protein</fullName>
    </submittedName>
</protein>
<dbReference type="EMBL" id="RYYR01000016">
    <property type="protein sequence ID" value="RUL51333.1"/>
    <property type="molecule type" value="Genomic_DNA"/>
</dbReference>
<dbReference type="SUPFAM" id="SSF55469">
    <property type="entry name" value="FMN-dependent nitroreductase-like"/>
    <property type="match status" value="1"/>
</dbReference>
<evidence type="ECO:0000313" key="6">
    <source>
        <dbReference type="Proteomes" id="UP000287910"/>
    </source>
</evidence>
<name>A0A3S0RV16_9BACI</name>
<keyword evidence="2" id="KW-0963">Cytoplasm</keyword>
<dbReference type="FunFam" id="3.40.109.10:FF:000001">
    <property type="entry name" value="Nitroreductase family"/>
    <property type="match status" value="1"/>
</dbReference>
<dbReference type="Gene3D" id="3.40.109.10">
    <property type="entry name" value="NADH Oxidase"/>
    <property type="match status" value="1"/>
</dbReference>
<evidence type="ECO:0000256" key="2">
    <source>
        <dbReference type="ARBA" id="ARBA00022490"/>
    </source>
</evidence>
<dbReference type="PANTHER" id="PTHR43035:SF1">
    <property type="entry name" value="FATTY ACID REPRESSION MUTANT PROTEIN 2-RELATED"/>
    <property type="match status" value="1"/>
</dbReference>
<dbReference type="InterPro" id="IPR033877">
    <property type="entry name" value="Frm2/Hbn1"/>
</dbReference>
<evidence type="ECO:0000256" key="1">
    <source>
        <dbReference type="ARBA" id="ARBA00004496"/>
    </source>
</evidence>
<comment type="subcellular location">
    <subcellularLocation>
        <location evidence="1">Cytoplasm</location>
    </subcellularLocation>
</comment>
<evidence type="ECO:0000313" key="5">
    <source>
        <dbReference type="EMBL" id="RUL51333.1"/>
    </source>
</evidence>
<dbReference type="GO" id="GO:0034599">
    <property type="term" value="P:cellular response to oxidative stress"/>
    <property type="evidence" value="ECO:0007669"/>
    <property type="project" value="InterPro"/>
</dbReference>
<proteinExistence type="predicted"/>
<gene>
    <name evidence="5" type="ORF">EK386_12355</name>
</gene>
<dbReference type="PANTHER" id="PTHR43035">
    <property type="entry name" value="FATTY ACID REPRESSION MUTANT PROTEIN 2-RELATED"/>
    <property type="match status" value="1"/>
</dbReference>
<dbReference type="GO" id="GO:0005737">
    <property type="term" value="C:cytoplasm"/>
    <property type="evidence" value="ECO:0007669"/>
    <property type="project" value="UniProtKB-SubCell"/>
</dbReference>